<dbReference type="Pfam" id="PF03167">
    <property type="entry name" value="UDG"/>
    <property type="match status" value="1"/>
</dbReference>
<keyword evidence="3" id="KW-1185">Reference proteome</keyword>
<dbReference type="Proteomes" id="UP000652477">
    <property type="component" value="Unassembled WGS sequence"/>
</dbReference>
<dbReference type="EC" id="3.2.2.15" evidence="2"/>
<evidence type="ECO:0000259" key="1">
    <source>
        <dbReference type="SMART" id="SM00986"/>
    </source>
</evidence>
<dbReference type="InterPro" id="IPR005122">
    <property type="entry name" value="Uracil-DNA_glycosylase-like"/>
</dbReference>
<gene>
    <name evidence="2" type="ORF">H8S37_07330</name>
</gene>
<proteinExistence type="predicted"/>
<dbReference type="CDD" id="cd10032">
    <property type="entry name" value="UDG-F6_HDG"/>
    <property type="match status" value="1"/>
</dbReference>
<dbReference type="RefSeq" id="WP_186875340.1">
    <property type="nucleotide sequence ID" value="NZ_JACOPF010000001.1"/>
</dbReference>
<dbReference type="SMART" id="SM00986">
    <property type="entry name" value="UDG"/>
    <property type="match status" value="1"/>
</dbReference>
<keyword evidence="2" id="KW-0378">Hydrolase</keyword>
<dbReference type="EMBL" id="JACOPF010000001">
    <property type="protein sequence ID" value="MBC5688742.1"/>
    <property type="molecule type" value="Genomic_DNA"/>
</dbReference>
<protein>
    <submittedName>
        <fullName evidence="2">DNA-deoxyinosine glycosylase</fullName>
        <ecNumber evidence="2">3.2.2.15</ecNumber>
    </submittedName>
</protein>
<dbReference type="GO" id="GO:0033958">
    <property type="term" value="F:DNA-deoxyinosine glycosylase activity"/>
    <property type="evidence" value="ECO:0007669"/>
    <property type="project" value="UniProtKB-EC"/>
</dbReference>
<dbReference type="InterPro" id="IPR036895">
    <property type="entry name" value="Uracil-DNA_glycosylase-like_sf"/>
</dbReference>
<accession>A0A923RRV6</accession>
<dbReference type="SUPFAM" id="SSF52141">
    <property type="entry name" value="Uracil-DNA glycosylase-like"/>
    <property type="match status" value="1"/>
</dbReference>
<name>A0A923RRV6_9FIRM</name>
<reference evidence="2" key="1">
    <citation type="submission" date="2020-08" db="EMBL/GenBank/DDBJ databases">
        <title>Genome public.</title>
        <authorList>
            <person name="Liu C."/>
            <person name="Sun Q."/>
        </authorList>
    </citation>
    <scope>NUCLEOTIDE SEQUENCE</scope>
    <source>
        <strain evidence="2">NSJ-55</strain>
    </source>
</reference>
<dbReference type="NCBIfam" id="TIGR04274">
    <property type="entry name" value="hypoxanDNAglyco"/>
    <property type="match status" value="1"/>
</dbReference>
<evidence type="ECO:0000313" key="2">
    <source>
        <dbReference type="EMBL" id="MBC5688742.1"/>
    </source>
</evidence>
<comment type="caution">
    <text evidence="2">The sequence shown here is derived from an EMBL/GenBank/DDBJ whole genome shotgun (WGS) entry which is preliminary data.</text>
</comment>
<evidence type="ECO:0000313" key="3">
    <source>
        <dbReference type="Proteomes" id="UP000652477"/>
    </source>
</evidence>
<keyword evidence="2" id="KW-0326">Glycosidase</keyword>
<feature type="domain" description="Uracil-DNA glycosylase-like" evidence="1">
    <location>
        <begin position="10"/>
        <end position="160"/>
    </location>
</feature>
<dbReference type="AlphaFoldDB" id="A0A923RRV6"/>
<dbReference type="SMART" id="SM00987">
    <property type="entry name" value="UreE_C"/>
    <property type="match status" value="1"/>
</dbReference>
<dbReference type="InterPro" id="IPR026353">
    <property type="entry name" value="Hypoxan-DNA_Glyclase"/>
</dbReference>
<dbReference type="Gene3D" id="3.40.470.10">
    <property type="entry name" value="Uracil-DNA glycosylase-like domain"/>
    <property type="match status" value="1"/>
</dbReference>
<organism evidence="2 3">
    <name type="scientific">Mediterraneibacter hominis</name>
    <dbReference type="NCBI Taxonomy" id="2763054"/>
    <lineage>
        <taxon>Bacteria</taxon>
        <taxon>Bacillati</taxon>
        <taxon>Bacillota</taxon>
        <taxon>Clostridia</taxon>
        <taxon>Lachnospirales</taxon>
        <taxon>Lachnospiraceae</taxon>
        <taxon>Mediterraneibacter</taxon>
    </lineage>
</organism>
<sequence length="163" mass="18596">MSDQISHEFSPVFNEQSRILILGTFPSVKSREQKFYYGHPQNRFWKVIARLVNAEVPLTIAEKKTLLLDNKIAVWDVIESCEITGSSDSSIKNVRPADLRMILERAPIQKIYANGSTAKKLYDRYSLEKTGKEIIGLPSTSPANAAYSLERLLEYWKDIKTCL</sequence>